<dbReference type="InterPro" id="IPR012340">
    <property type="entry name" value="NA-bd_OB-fold"/>
</dbReference>
<dbReference type="Gene3D" id="2.40.50.140">
    <property type="entry name" value="Nucleic acid-binding proteins"/>
    <property type="match status" value="2"/>
</dbReference>
<feature type="compositionally biased region" description="Pro residues" evidence="1">
    <location>
        <begin position="222"/>
        <end position="238"/>
    </location>
</feature>
<dbReference type="EMBL" id="GL433852">
    <property type="protein sequence ID" value="EFN53358.1"/>
    <property type="molecule type" value="Genomic_DNA"/>
</dbReference>
<evidence type="ECO:0000256" key="1">
    <source>
        <dbReference type="SAM" id="MobiDB-lite"/>
    </source>
</evidence>
<dbReference type="PANTHER" id="PTHR47559:SF1">
    <property type="entry name" value="OS03G0844900 PROTEIN"/>
    <property type="match status" value="1"/>
</dbReference>
<feature type="region of interest" description="Disordered" evidence="1">
    <location>
        <begin position="519"/>
        <end position="543"/>
    </location>
</feature>
<feature type="region of interest" description="Disordered" evidence="1">
    <location>
        <begin position="47"/>
        <end position="320"/>
    </location>
</feature>
<feature type="compositionally biased region" description="Low complexity" evidence="1">
    <location>
        <begin position="149"/>
        <end position="175"/>
    </location>
</feature>
<dbReference type="GeneID" id="17352671"/>
<reference evidence="3 4" key="1">
    <citation type="journal article" date="2010" name="Plant Cell">
        <title>The Chlorella variabilis NC64A genome reveals adaptation to photosymbiosis, coevolution with viruses, and cryptic sex.</title>
        <authorList>
            <person name="Blanc G."/>
            <person name="Duncan G."/>
            <person name="Agarkova I."/>
            <person name="Borodovsky M."/>
            <person name="Gurnon J."/>
            <person name="Kuo A."/>
            <person name="Lindquist E."/>
            <person name="Lucas S."/>
            <person name="Pangilinan J."/>
            <person name="Polle J."/>
            <person name="Salamov A."/>
            <person name="Terry A."/>
            <person name="Yamada T."/>
            <person name="Dunigan D.D."/>
            <person name="Grigoriev I.V."/>
            <person name="Claverie J.M."/>
            <person name="Van Etten J.L."/>
        </authorList>
    </citation>
    <scope>NUCLEOTIDE SEQUENCE [LARGE SCALE GENOMIC DNA]</scope>
    <source>
        <strain evidence="3 4">NC64A</strain>
    </source>
</reference>
<protein>
    <recommendedName>
        <fullName evidence="2">S1 motif domain-containing protein</fullName>
    </recommendedName>
</protein>
<dbReference type="PROSITE" id="PS50126">
    <property type="entry name" value="S1"/>
    <property type="match status" value="1"/>
</dbReference>
<dbReference type="Pfam" id="PF00575">
    <property type="entry name" value="S1"/>
    <property type="match status" value="1"/>
</dbReference>
<gene>
    <name evidence="3" type="ORF">CHLNCDRAFT_137102</name>
</gene>
<feature type="domain" description="S1 motif" evidence="2">
    <location>
        <begin position="483"/>
        <end position="588"/>
    </location>
</feature>
<dbReference type="SMART" id="SM00316">
    <property type="entry name" value="S1"/>
    <property type="match status" value="1"/>
</dbReference>
<keyword evidence="4" id="KW-1185">Reference proteome</keyword>
<feature type="compositionally biased region" description="Low complexity" evidence="1">
    <location>
        <begin position="184"/>
        <end position="211"/>
    </location>
</feature>
<dbReference type="InterPro" id="IPR003029">
    <property type="entry name" value="S1_domain"/>
</dbReference>
<dbReference type="InParanoid" id="E1ZM04"/>
<dbReference type="AlphaFoldDB" id="E1ZM04"/>
<dbReference type="GO" id="GO:0003676">
    <property type="term" value="F:nucleic acid binding"/>
    <property type="evidence" value="ECO:0007669"/>
    <property type="project" value="InterPro"/>
</dbReference>
<organism evidence="4">
    <name type="scientific">Chlorella variabilis</name>
    <name type="common">Green alga</name>
    <dbReference type="NCBI Taxonomy" id="554065"/>
    <lineage>
        <taxon>Eukaryota</taxon>
        <taxon>Viridiplantae</taxon>
        <taxon>Chlorophyta</taxon>
        <taxon>core chlorophytes</taxon>
        <taxon>Trebouxiophyceae</taxon>
        <taxon>Chlorellales</taxon>
        <taxon>Chlorellaceae</taxon>
        <taxon>Chlorella clade</taxon>
        <taxon>Chlorella</taxon>
    </lineage>
</organism>
<evidence type="ECO:0000259" key="2">
    <source>
        <dbReference type="PROSITE" id="PS50126"/>
    </source>
</evidence>
<dbReference type="InterPro" id="IPR052757">
    <property type="entry name" value="Ribosomal_protein_S1"/>
</dbReference>
<dbReference type="OMA" id="YTHECIY"/>
<proteinExistence type="predicted"/>
<dbReference type="OrthoDB" id="412781at2759"/>
<name>E1ZM04_CHLVA</name>
<dbReference type="RefSeq" id="XP_005845460.1">
    <property type="nucleotide sequence ID" value="XM_005845398.1"/>
</dbReference>
<sequence>MGVRPGDEDFDFDSAWEEVEAFEAAEADDRAAAYSQFGQALDGTAAAAGGSKAVKQKKRSSSSSGAFSTSARGSLVSVKQLQGAFPDIPTEQPPPAASGRVQLNLSKPPARPGRPVPRVVPVSLKSKPQASSAARDAAQRPLPPPKPQAPTLAAKPSKPVARPAPASPPAAVAPEPMAPPPLAAKPAVNPATVTAAEGKAAVPAAAAPKFKAPAKRAAKPALPSPAAVPKPMPKPQPQPAAAIAEAVAEAETAEVEQAASAAEAAPAPAQPQPAITAAAAAAAAAEAETRSQQEAPARPQPPPRQLQKAAAAQTEPRPSFNMMQAERRARNAERGAALLLERSDETLTVWQANAAGVLVRNERLSGFVPMSQLAPELVSQVLREEQMLLAAVSAAAIVAQQEAGQAAAPASAPALDPAVRSAFRKQALAAVMTGRQVTARVVNVDEQSGRVVLSERATLSRKEKFVRKPPTLQQLQAAAALLGQTVDATVVSVKPFGCFVEFLVNVTHAAAAAAAAAAGTADGGSSSGSGEEQPAAPGGTPLVGLVHRGEVTWDPSADIMQVVQVGQQVRAKVVHVDAVKARVFLSIRKTKPNPLLETLDSLVTSSTAAAAAAAAGGSADGSPAAGGAGAGLDQRPVLGDLPEALRFCEVLRAAPGVVVAELGVRLQSRAAAQELEVYMASKDQASSIGAAVTAAGGAARGNGSAELAVSAAADPSVHSYNLVLRKETSVQEVEVVASLAREEVKQLAAAAVATVAAETAAVVPQ</sequence>
<feature type="compositionally biased region" description="Low complexity" evidence="1">
    <location>
        <begin position="239"/>
        <end position="297"/>
    </location>
</feature>
<feature type="compositionally biased region" description="Low complexity" evidence="1">
    <location>
        <begin position="61"/>
        <end position="74"/>
    </location>
</feature>
<dbReference type="SUPFAM" id="SSF50249">
    <property type="entry name" value="Nucleic acid-binding proteins"/>
    <property type="match status" value="1"/>
</dbReference>
<dbReference type="PANTHER" id="PTHR47559">
    <property type="entry name" value="OS03G0844900 PROTEIN"/>
    <property type="match status" value="1"/>
</dbReference>
<evidence type="ECO:0000313" key="4">
    <source>
        <dbReference type="Proteomes" id="UP000008141"/>
    </source>
</evidence>
<accession>E1ZM04</accession>
<dbReference type="KEGG" id="cvr:CHLNCDRAFT_137102"/>
<dbReference type="Proteomes" id="UP000008141">
    <property type="component" value="Unassembled WGS sequence"/>
</dbReference>
<evidence type="ECO:0000313" key="3">
    <source>
        <dbReference type="EMBL" id="EFN53358.1"/>
    </source>
</evidence>
<feature type="compositionally biased region" description="Low complexity" evidence="1">
    <location>
        <begin position="116"/>
        <end position="140"/>
    </location>
</feature>